<feature type="transmembrane region" description="Helical" evidence="9">
    <location>
        <begin position="85"/>
        <end position="106"/>
    </location>
</feature>
<evidence type="ECO:0000256" key="1">
    <source>
        <dbReference type="ARBA" id="ARBA00004653"/>
    </source>
</evidence>
<evidence type="ECO:0000313" key="12">
    <source>
        <dbReference type="Proteomes" id="UP000318571"/>
    </source>
</evidence>
<feature type="transmembrane region" description="Helical" evidence="9">
    <location>
        <begin position="274"/>
        <end position="293"/>
    </location>
</feature>
<sequence length="306" mass="34756">MKPLKSPGHPQVSIEGEGSFSMAAQVRRRLHTQSPASFSDERAMNGGATDSGGGARSEKIPLLNEHLSSLPRFQAPLLSISFPRFAVVTVSLPLASFVFCIGYSYLYNFRRTTATHCNVWNFAPSISSAVSVFKPQYYVWRLGIALHSAPRLLLARMYYFYYRQGLRGRFRNLARATFTFNVIENLALLLLSFAASKDDFSLHKACFIAFIASSSLYLICSYLIVSSLWWASRTPLENSSLFLKKSIMSVNLATIVLSLYFYYRHNTYCEPGVYSLFSICEYVIVLTNMGYHFTSYYDFHHRIITI</sequence>
<evidence type="ECO:0000313" key="11">
    <source>
        <dbReference type="EMBL" id="TRY72728.1"/>
    </source>
</evidence>
<dbReference type="Proteomes" id="UP000318571">
    <property type="component" value="Chromosome 7"/>
</dbReference>
<keyword evidence="4 9" id="KW-0812">Transmembrane</keyword>
<dbReference type="OMA" id="CVIWSIL"/>
<keyword evidence="12" id="KW-1185">Reference proteome</keyword>
<keyword evidence="3" id="KW-0337">GPI-anchor biosynthesis</keyword>
<keyword evidence="7 9" id="KW-0472">Membrane</keyword>
<feature type="transmembrane region" description="Helical" evidence="9">
    <location>
        <begin position="173"/>
        <end position="195"/>
    </location>
</feature>
<feature type="transmembrane region" description="Helical" evidence="9">
    <location>
        <begin position="207"/>
        <end position="230"/>
    </location>
</feature>
<evidence type="ECO:0000256" key="6">
    <source>
        <dbReference type="ARBA" id="ARBA00023034"/>
    </source>
</evidence>
<dbReference type="GO" id="GO:0000139">
    <property type="term" value="C:Golgi membrane"/>
    <property type="evidence" value="ECO:0007669"/>
    <property type="project" value="UniProtKB-SubCell"/>
</dbReference>
<name>A0A553P4X6_TIGCA</name>
<keyword evidence="5 9" id="KW-1133">Transmembrane helix</keyword>
<comment type="caution">
    <text evidence="11">The sequence shown here is derived from an EMBL/GenBank/DDBJ whole genome shotgun (WGS) entry which is preliminary data.</text>
</comment>
<comment type="similarity">
    <text evidence="2">Belongs to the PGAP2 family.</text>
</comment>
<keyword evidence="6" id="KW-0333">Golgi apparatus</keyword>
<evidence type="ECO:0000256" key="8">
    <source>
        <dbReference type="SAM" id="MobiDB-lite"/>
    </source>
</evidence>
<dbReference type="PANTHER" id="PTHR12892">
    <property type="entry name" value="FGF RECEPTOR ACTIVATING PROTEIN 1"/>
    <property type="match status" value="1"/>
</dbReference>
<dbReference type="GO" id="GO:0005789">
    <property type="term" value="C:endoplasmic reticulum membrane"/>
    <property type="evidence" value="ECO:0007669"/>
    <property type="project" value="TreeGrafter"/>
</dbReference>
<dbReference type="PANTHER" id="PTHR12892:SF11">
    <property type="entry name" value="POST-GPI ATTACHMENT TO PROTEINS FACTOR 2"/>
    <property type="match status" value="1"/>
</dbReference>
<dbReference type="AlphaFoldDB" id="A0A553P4X6"/>
<evidence type="ECO:0000256" key="5">
    <source>
        <dbReference type="ARBA" id="ARBA00022989"/>
    </source>
</evidence>
<evidence type="ECO:0000256" key="7">
    <source>
        <dbReference type="ARBA" id="ARBA00023136"/>
    </source>
</evidence>
<comment type="subcellular location">
    <subcellularLocation>
        <location evidence="1">Golgi apparatus membrane</location>
        <topology evidence="1">Multi-pass membrane protein</topology>
    </subcellularLocation>
</comment>
<dbReference type="InterPro" id="IPR019402">
    <property type="entry name" value="CWH43_N"/>
</dbReference>
<organism evidence="11 12">
    <name type="scientific">Tigriopus californicus</name>
    <name type="common">Marine copepod</name>
    <dbReference type="NCBI Taxonomy" id="6832"/>
    <lineage>
        <taxon>Eukaryota</taxon>
        <taxon>Metazoa</taxon>
        <taxon>Ecdysozoa</taxon>
        <taxon>Arthropoda</taxon>
        <taxon>Crustacea</taxon>
        <taxon>Multicrustacea</taxon>
        <taxon>Hexanauplia</taxon>
        <taxon>Copepoda</taxon>
        <taxon>Harpacticoida</taxon>
        <taxon>Harpacticidae</taxon>
        <taxon>Tigriopus</taxon>
    </lineage>
</organism>
<feature type="domain" description="CWH43-like N-terminal" evidence="10">
    <location>
        <begin position="82"/>
        <end position="301"/>
    </location>
</feature>
<evidence type="ECO:0000259" key="10">
    <source>
        <dbReference type="Pfam" id="PF10277"/>
    </source>
</evidence>
<evidence type="ECO:0000256" key="2">
    <source>
        <dbReference type="ARBA" id="ARBA00007414"/>
    </source>
</evidence>
<proteinExistence type="inferred from homology"/>
<reference evidence="11 12" key="1">
    <citation type="journal article" date="2018" name="Nat. Ecol. Evol.">
        <title>Genomic signatures of mitonuclear coevolution across populations of Tigriopus californicus.</title>
        <authorList>
            <person name="Barreto F.S."/>
            <person name="Watson E.T."/>
            <person name="Lima T.G."/>
            <person name="Willett C.S."/>
            <person name="Edmands S."/>
            <person name="Li W."/>
            <person name="Burton R.S."/>
        </authorList>
    </citation>
    <scope>NUCLEOTIDE SEQUENCE [LARGE SCALE GENOMIC DNA]</scope>
    <source>
        <strain evidence="11 12">San Diego</strain>
    </source>
</reference>
<feature type="transmembrane region" description="Helical" evidence="9">
    <location>
        <begin position="242"/>
        <end position="262"/>
    </location>
</feature>
<gene>
    <name evidence="11" type="ORF">TCAL_00266</name>
</gene>
<evidence type="ECO:0000256" key="9">
    <source>
        <dbReference type="SAM" id="Phobius"/>
    </source>
</evidence>
<protein>
    <recommendedName>
        <fullName evidence="10">CWH43-like N-terminal domain-containing protein</fullName>
    </recommendedName>
</protein>
<dbReference type="STRING" id="6832.A0A553P4X6"/>
<dbReference type="GO" id="GO:0006506">
    <property type="term" value="P:GPI anchor biosynthetic process"/>
    <property type="evidence" value="ECO:0007669"/>
    <property type="project" value="UniProtKB-KW"/>
</dbReference>
<feature type="region of interest" description="Disordered" evidence="8">
    <location>
        <begin position="34"/>
        <end position="56"/>
    </location>
</feature>
<dbReference type="EMBL" id="VCGU01000008">
    <property type="protein sequence ID" value="TRY72728.1"/>
    <property type="molecule type" value="Genomic_DNA"/>
</dbReference>
<accession>A0A553P4X6</accession>
<evidence type="ECO:0000256" key="4">
    <source>
        <dbReference type="ARBA" id="ARBA00022692"/>
    </source>
</evidence>
<dbReference type="Pfam" id="PF10277">
    <property type="entry name" value="Frag1"/>
    <property type="match status" value="1"/>
</dbReference>
<evidence type="ECO:0000256" key="3">
    <source>
        <dbReference type="ARBA" id="ARBA00022502"/>
    </source>
</evidence>
<dbReference type="InterPro" id="IPR039545">
    <property type="entry name" value="PGAP2"/>
</dbReference>